<feature type="transmembrane region" description="Helical" evidence="8">
    <location>
        <begin position="120"/>
        <end position="142"/>
    </location>
</feature>
<name>A0A2U2CB88_9RHOB</name>
<evidence type="ECO:0000256" key="1">
    <source>
        <dbReference type="ARBA" id="ARBA00004651"/>
    </source>
</evidence>
<accession>A0A2U2CB88</accession>
<evidence type="ECO:0000313" key="10">
    <source>
        <dbReference type="EMBL" id="PWE29101.1"/>
    </source>
</evidence>
<keyword evidence="3" id="KW-0813">Transport</keyword>
<evidence type="ECO:0000256" key="5">
    <source>
        <dbReference type="ARBA" id="ARBA00022692"/>
    </source>
</evidence>
<sequence>MRATQAPLKASLRPEPADDSRALDGDSLAGFLLALSAYLLWGALPLYLRLLDHVDVAEVLAHRVLWSVPLALAVLWATGRLRSLGRAMRDIRMLGMAALTAALVSCNWGVYLYAIASEQAMSAALGYYINPIFSVLLAALVLREKLSRLQWAAVALAALAVVILTVEAGRLPVLSLALTVSWGFYALAKRALPIGPNQSFALEVMLLSPFALGYLAWLAGQGTLAFGTTGGRDMALLIGCGVVTAVPLMLYANGAKRLRLTTIGLMQYIAPTCIFLIAVFLFGEPFEGAKLWAFPMIWGALVLYSADLWARRR</sequence>
<feature type="transmembrane region" description="Helical" evidence="8">
    <location>
        <begin position="60"/>
        <end position="79"/>
    </location>
</feature>
<dbReference type="GO" id="GO:0005886">
    <property type="term" value="C:plasma membrane"/>
    <property type="evidence" value="ECO:0007669"/>
    <property type="project" value="UniProtKB-SubCell"/>
</dbReference>
<evidence type="ECO:0000256" key="3">
    <source>
        <dbReference type="ARBA" id="ARBA00022448"/>
    </source>
</evidence>
<dbReference type="EMBL" id="QEYD01000005">
    <property type="protein sequence ID" value="PWE29101.1"/>
    <property type="molecule type" value="Genomic_DNA"/>
</dbReference>
<keyword evidence="4" id="KW-1003">Cell membrane</keyword>
<dbReference type="AlphaFoldDB" id="A0A2U2CB88"/>
<dbReference type="SUPFAM" id="SSF103481">
    <property type="entry name" value="Multidrug resistance efflux transporter EmrE"/>
    <property type="match status" value="2"/>
</dbReference>
<feature type="transmembrane region" description="Helical" evidence="8">
    <location>
        <begin position="172"/>
        <end position="188"/>
    </location>
</feature>
<keyword evidence="7 8" id="KW-0472">Membrane</keyword>
<comment type="caution">
    <text evidence="10">The sequence shown here is derived from an EMBL/GenBank/DDBJ whole genome shotgun (WGS) entry which is preliminary data.</text>
</comment>
<evidence type="ECO:0000256" key="2">
    <source>
        <dbReference type="ARBA" id="ARBA00007362"/>
    </source>
</evidence>
<evidence type="ECO:0000256" key="6">
    <source>
        <dbReference type="ARBA" id="ARBA00022989"/>
    </source>
</evidence>
<comment type="similarity">
    <text evidence="2">Belongs to the EamA transporter family.</text>
</comment>
<keyword evidence="6 8" id="KW-1133">Transmembrane helix</keyword>
<keyword evidence="5 8" id="KW-0812">Transmembrane</keyword>
<dbReference type="OrthoDB" id="369870at2"/>
<dbReference type="InterPro" id="IPR004626">
    <property type="entry name" value="RarD"/>
</dbReference>
<feature type="transmembrane region" description="Helical" evidence="8">
    <location>
        <begin position="200"/>
        <end position="219"/>
    </location>
</feature>
<keyword evidence="11" id="KW-1185">Reference proteome</keyword>
<dbReference type="InterPro" id="IPR000620">
    <property type="entry name" value="EamA_dom"/>
</dbReference>
<dbReference type="InterPro" id="IPR037185">
    <property type="entry name" value="EmrE-like"/>
</dbReference>
<feature type="transmembrane region" description="Helical" evidence="8">
    <location>
        <begin position="91"/>
        <end position="114"/>
    </location>
</feature>
<evidence type="ECO:0000313" key="11">
    <source>
        <dbReference type="Proteomes" id="UP000244940"/>
    </source>
</evidence>
<feature type="transmembrane region" description="Helical" evidence="8">
    <location>
        <begin position="28"/>
        <end position="48"/>
    </location>
</feature>
<dbReference type="NCBIfam" id="TIGR00688">
    <property type="entry name" value="rarD"/>
    <property type="match status" value="1"/>
</dbReference>
<feature type="transmembrane region" description="Helical" evidence="8">
    <location>
        <begin position="234"/>
        <end position="253"/>
    </location>
</feature>
<dbReference type="Proteomes" id="UP000244940">
    <property type="component" value="Unassembled WGS sequence"/>
</dbReference>
<dbReference type="PANTHER" id="PTHR22911:SF137">
    <property type="entry name" value="SOLUTE CARRIER FAMILY 35 MEMBER G2-RELATED"/>
    <property type="match status" value="1"/>
</dbReference>
<evidence type="ECO:0000256" key="8">
    <source>
        <dbReference type="SAM" id="Phobius"/>
    </source>
</evidence>
<protein>
    <submittedName>
        <fullName evidence="10">EamA family transporter RarD</fullName>
    </submittedName>
</protein>
<dbReference type="PANTHER" id="PTHR22911">
    <property type="entry name" value="ACYL-MALONYL CONDENSING ENZYME-RELATED"/>
    <property type="match status" value="1"/>
</dbReference>
<feature type="transmembrane region" description="Helical" evidence="8">
    <location>
        <begin position="265"/>
        <end position="283"/>
    </location>
</feature>
<feature type="domain" description="EamA" evidence="9">
    <location>
        <begin position="29"/>
        <end position="165"/>
    </location>
</feature>
<comment type="subcellular location">
    <subcellularLocation>
        <location evidence="1">Cell membrane</location>
        <topology evidence="1">Multi-pass membrane protein</topology>
    </subcellularLocation>
</comment>
<evidence type="ECO:0000256" key="4">
    <source>
        <dbReference type="ARBA" id="ARBA00022475"/>
    </source>
</evidence>
<feature type="transmembrane region" description="Helical" evidence="8">
    <location>
        <begin position="289"/>
        <end position="310"/>
    </location>
</feature>
<evidence type="ECO:0000259" key="9">
    <source>
        <dbReference type="Pfam" id="PF00892"/>
    </source>
</evidence>
<organism evidence="10 11">
    <name type="scientific">Pararhodobacter marinus</name>
    <dbReference type="NCBI Taxonomy" id="2184063"/>
    <lineage>
        <taxon>Bacteria</taxon>
        <taxon>Pseudomonadati</taxon>
        <taxon>Pseudomonadota</taxon>
        <taxon>Alphaproteobacteria</taxon>
        <taxon>Rhodobacterales</taxon>
        <taxon>Paracoccaceae</taxon>
        <taxon>Pararhodobacter</taxon>
    </lineage>
</organism>
<reference evidence="10 11" key="1">
    <citation type="submission" date="2018-05" db="EMBL/GenBank/DDBJ databases">
        <title>Pararhodobacter marina sp. nov., isolated from deep-sea water of the Indian Ocean.</title>
        <authorList>
            <person name="Lai Q.Sr."/>
            <person name="Liu X."/>
            <person name="Shao Z."/>
        </authorList>
    </citation>
    <scope>NUCLEOTIDE SEQUENCE [LARGE SCALE GENOMIC DNA]</scope>
    <source>
        <strain evidence="10 11">CIC4N-9</strain>
    </source>
</reference>
<evidence type="ECO:0000256" key="7">
    <source>
        <dbReference type="ARBA" id="ARBA00023136"/>
    </source>
</evidence>
<dbReference type="RefSeq" id="WP_109533150.1">
    <property type="nucleotide sequence ID" value="NZ_CAXPUO010000057.1"/>
</dbReference>
<dbReference type="GeneID" id="94365189"/>
<feature type="transmembrane region" description="Helical" evidence="8">
    <location>
        <begin position="149"/>
        <end position="166"/>
    </location>
</feature>
<dbReference type="Pfam" id="PF00892">
    <property type="entry name" value="EamA"/>
    <property type="match status" value="1"/>
</dbReference>
<gene>
    <name evidence="10" type="primary">rarD</name>
    <name evidence="10" type="ORF">C4N9_09825</name>
</gene>
<proteinExistence type="inferred from homology"/>